<keyword evidence="2" id="KW-1185">Reference proteome</keyword>
<dbReference type="AlphaFoldDB" id="A0A9J6QS46"/>
<reference evidence="1" key="1">
    <citation type="submission" date="2022-09" db="EMBL/GenBank/DDBJ databases">
        <title>Culturomic study of gut microbiota in children with autism spectrum disorder.</title>
        <authorList>
            <person name="Efimov B.A."/>
            <person name="Chaplin A.V."/>
            <person name="Sokolova S.R."/>
            <person name="Pikina A.P."/>
            <person name="Korzhanova M."/>
            <person name="Belova V."/>
            <person name="Korostin D."/>
        </authorList>
    </citation>
    <scope>NUCLEOTIDE SEQUENCE</scope>
    <source>
        <strain evidence="1">ASD5510</strain>
    </source>
</reference>
<name>A0A9J6QS46_9FIRM</name>
<gene>
    <name evidence="1" type="ORF">OBO34_11360</name>
</gene>
<accession>A0A9J6QS46</accession>
<evidence type="ECO:0000313" key="1">
    <source>
        <dbReference type="EMBL" id="MCU7378954.1"/>
    </source>
</evidence>
<dbReference type="Proteomes" id="UP001065549">
    <property type="component" value="Unassembled WGS sequence"/>
</dbReference>
<protein>
    <submittedName>
        <fullName evidence="1">Uncharacterized protein</fullName>
    </submittedName>
</protein>
<organism evidence="1 2">
    <name type="scientific">Hominibacterium faecale</name>
    <dbReference type="NCBI Taxonomy" id="2839743"/>
    <lineage>
        <taxon>Bacteria</taxon>
        <taxon>Bacillati</taxon>
        <taxon>Bacillota</taxon>
        <taxon>Clostridia</taxon>
        <taxon>Peptostreptococcales</taxon>
        <taxon>Anaerovoracaceae</taxon>
        <taxon>Hominibacterium</taxon>
    </lineage>
</organism>
<proteinExistence type="predicted"/>
<sequence>MEALKKPKVETNNSNGEQQFLDENLKAYQAVLENDVENADLFFKKLLEKYDPKV</sequence>
<comment type="caution">
    <text evidence="1">The sequence shown here is derived from an EMBL/GenBank/DDBJ whole genome shotgun (WGS) entry which is preliminary data.</text>
</comment>
<evidence type="ECO:0000313" key="2">
    <source>
        <dbReference type="Proteomes" id="UP001065549"/>
    </source>
</evidence>
<dbReference type="EMBL" id="JAOSHN010000004">
    <property type="protein sequence ID" value="MCU7378954.1"/>
    <property type="molecule type" value="Genomic_DNA"/>
</dbReference>
<dbReference type="RefSeq" id="WP_269478556.1">
    <property type="nucleotide sequence ID" value="NZ_JAOSHN010000004.1"/>
</dbReference>